<evidence type="ECO:0000256" key="1">
    <source>
        <dbReference type="ARBA" id="ARBA00023015"/>
    </source>
</evidence>
<dbReference type="PROSITE" id="PS50977">
    <property type="entry name" value="HTH_TETR_2"/>
    <property type="match status" value="1"/>
</dbReference>
<dbReference type="PANTHER" id="PTHR47506:SF1">
    <property type="entry name" value="HTH-TYPE TRANSCRIPTIONAL REGULATOR YJDC"/>
    <property type="match status" value="1"/>
</dbReference>
<evidence type="ECO:0000313" key="6">
    <source>
        <dbReference type="EMBL" id="SFC31368.1"/>
    </source>
</evidence>
<proteinExistence type="predicted"/>
<reference evidence="6 7" key="1">
    <citation type="submission" date="2016-10" db="EMBL/GenBank/DDBJ databases">
        <authorList>
            <person name="de Groot N.N."/>
        </authorList>
    </citation>
    <scope>NUCLEOTIDE SEQUENCE [LARGE SCALE GENOMIC DNA]</scope>
    <source>
        <strain evidence="6 7">DSM 6059</strain>
    </source>
</reference>
<dbReference type="Pfam" id="PF16925">
    <property type="entry name" value="TetR_C_13"/>
    <property type="match status" value="1"/>
</dbReference>
<sequence>MTETKIGRPNKFNRNQAIEIAKQAFWKQGYQALSVSQLATMMGITRSSFYNSFGDKQGLFKEALAAYKLTEPYILLLDLPESAPIKPILTAFFKEICRTRIHDQGNQGCLVVNTVSGVIGSDDKLSDDIENLLLSSIDLFEDLLNRAVIQNEISAPDNLKATASALVAFVMGLSNLSKVIRDEEQLWLMCETYLKNYQLL</sequence>
<dbReference type="InterPro" id="IPR009057">
    <property type="entry name" value="Homeodomain-like_sf"/>
</dbReference>
<gene>
    <name evidence="6" type="ORF">SAMN02745724_01383</name>
</gene>
<keyword evidence="7" id="KW-1185">Reference proteome</keyword>
<dbReference type="Gene3D" id="1.10.10.60">
    <property type="entry name" value="Homeodomain-like"/>
    <property type="match status" value="1"/>
</dbReference>
<evidence type="ECO:0000256" key="3">
    <source>
        <dbReference type="ARBA" id="ARBA00023163"/>
    </source>
</evidence>
<evidence type="ECO:0000259" key="5">
    <source>
        <dbReference type="PROSITE" id="PS50977"/>
    </source>
</evidence>
<feature type="domain" description="HTH tetR-type" evidence="5">
    <location>
        <begin position="11"/>
        <end position="71"/>
    </location>
</feature>
<dbReference type="InterPro" id="IPR011075">
    <property type="entry name" value="TetR_C"/>
</dbReference>
<name>A0A1I1IAS9_9GAMM</name>
<keyword evidence="1" id="KW-0805">Transcription regulation</keyword>
<evidence type="ECO:0000313" key="7">
    <source>
        <dbReference type="Proteomes" id="UP000198862"/>
    </source>
</evidence>
<organism evidence="6 7">
    <name type="scientific">Pseudoalteromonas denitrificans DSM 6059</name>
    <dbReference type="NCBI Taxonomy" id="1123010"/>
    <lineage>
        <taxon>Bacteria</taxon>
        <taxon>Pseudomonadati</taxon>
        <taxon>Pseudomonadota</taxon>
        <taxon>Gammaproteobacteria</taxon>
        <taxon>Alteromonadales</taxon>
        <taxon>Pseudoalteromonadaceae</taxon>
        <taxon>Pseudoalteromonas</taxon>
    </lineage>
</organism>
<dbReference type="Proteomes" id="UP000198862">
    <property type="component" value="Unassembled WGS sequence"/>
</dbReference>
<dbReference type="RefSeq" id="WP_091982196.1">
    <property type="nucleotide sequence ID" value="NZ_FOLO01000007.1"/>
</dbReference>
<protein>
    <submittedName>
        <fullName evidence="6">Transcriptional regulator, TetR family</fullName>
    </submittedName>
</protein>
<dbReference type="AlphaFoldDB" id="A0A1I1IAS9"/>
<dbReference type="InterPro" id="IPR036271">
    <property type="entry name" value="Tet_transcr_reg_TetR-rel_C_sf"/>
</dbReference>
<dbReference type="STRING" id="1123010.SAMN02745724_01383"/>
<dbReference type="PANTHER" id="PTHR47506">
    <property type="entry name" value="TRANSCRIPTIONAL REGULATORY PROTEIN"/>
    <property type="match status" value="1"/>
</dbReference>
<dbReference type="SUPFAM" id="SSF48498">
    <property type="entry name" value="Tetracyclin repressor-like, C-terminal domain"/>
    <property type="match status" value="1"/>
</dbReference>
<dbReference type="EMBL" id="FOLO01000007">
    <property type="protein sequence ID" value="SFC31368.1"/>
    <property type="molecule type" value="Genomic_DNA"/>
</dbReference>
<dbReference type="Pfam" id="PF00440">
    <property type="entry name" value="TetR_N"/>
    <property type="match status" value="1"/>
</dbReference>
<keyword evidence="3" id="KW-0804">Transcription</keyword>
<accession>A0A1I1IAS9</accession>
<evidence type="ECO:0000256" key="2">
    <source>
        <dbReference type="ARBA" id="ARBA00023125"/>
    </source>
</evidence>
<evidence type="ECO:0000256" key="4">
    <source>
        <dbReference type="PROSITE-ProRule" id="PRU00335"/>
    </source>
</evidence>
<keyword evidence="2 4" id="KW-0238">DNA-binding</keyword>
<feature type="DNA-binding region" description="H-T-H motif" evidence="4">
    <location>
        <begin position="34"/>
        <end position="53"/>
    </location>
</feature>
<dbReference type="OrthoDB" id="270177at2"/>
<dbReference type="InterPro" id="IPR001647">
    <property type="entry name" value="HTH_TetR"/>
</dbReference>
<dbReference type="GO" id="GO:0003677">
    <property type="term" value="F:DNA binding"/>
    <property type="evidence" value="ECO:0007669"/>
    <property type="project" value="UniProtKB-UniRule"/>
</dbReference>
<dbReference type="SUPFAM" id="SSF46689">
    <property type="entry name" value="Homeodomain-like"/>
    <property type="match status" value="1"/>
</dbReference>
<dbReference type="Gene3D" id="1.10.357.10">
    <property type="entry name" value="Tetracycline Repressor, domain 2"/>
    <property type="match status" value="1"/>
</dbReference>